<evidence type="ECO:0000313" key="4">
    <source>
        <dbReference type="EMBL" id="KAK2181845.1"/>
    </source>
</evidence>
<proteinExistence type="inferred from homology"/>
<dbReference type="Pfam" id="PF13889">
    <property type="entry name" value="Chromosome_seg"/>
    <property type="match status" value="1"/>
</dbReference>
<dbReference type="InterPro" id="IPR033473">
    <property type="entry name" value="Atos-like_C"/>
</dbReference>
<feature type="region of interest" description="Disordered" evidence="2">
    <location>
        <begin position="530"/>
        <end position="560"/>
    </location>
</feature>
<comment type="caution">
    <text evidence="4">The sequence shown here is derived from an EMBL/GenBank/DDBJ whole genome shotgun (WGS) entry which is preliminary data.</text>
</comment>
<evidence type="ECO:0000259" key="3">
    <source>
        <dbReference type="SMART" id="SM01177"/>
    </source>
</evidence>
<dbReference type="PANTHER" id="PTHR13199:SF11">
    <property type="entry name" value="PROTEIN ATOSSA"/>
    <property type="match status" value="1"/>
</dbReference>
<dbReference type="SMART" id="SM01177">
    <property type="entry name" value="DUF4210"/>
    <property type="match status" value="1"/>
</dbReference>
<protein>
    <recommendedName>
        <fullName evidence="3">Atos-like conserved domain-containing protein</fullName>
    </recommendedName>
</protein>
<reference evidence="4" key="1">
    <citation type="journal article" date="2023" name="Mol. Biol. Evol.">
        <title>Third-Generation Sequencing Reveals the Adaptive Role of the Epigenome in Three Deep-Sea Polychaetes.</title>
        <authorList>
            <person name="Perez M."/>
            <person name="Aroh O."/>
            <person name="Sun Y."/>
            <person name="Lan Y."/>
            <person name="Juniper S.K."/>
            <person name="Young C.R."/>
            <person name="Angers B."/>
            <person name="Qian P.Y."/>
        </authorList>
    </citation>
    <scope>NUCLEOTIDE SEQUENCE</scope>
    <source>
        <strain evidence="4">R07B-5</strain>
    </source>
</reference>
<feature type="region of interest" description="Disordered" evidence="2">
    <location>
        <begin position="215"/>
        <end position="239"/>
    </location>
</feature>
<feature type="compositionally biased region" description="Basic and acidic residues" evidence="2">
    <location>
        <begin position="385"/>
        <end position="396"/>
    </location>
</feature>
<feature type="region of interest" description="Disordered" evidence="2">
    <location>
        <begin position="421"/>
        <end position="463"/>
    </location>
</feature>
<feature type="compositionally biased region" description="Polar residues" evidence="2">
    <location>
        <begin position="595"/>
        <end position="604"/>
    </location>
</feature>
<feature type="domain" description="Atos-like conserved" evidence="3">
    <location>
        <begin position="780"/>
        <end position="838"/>
    </location>
</feature>
<dbReference type="Proteomes" id="UP001209878">
    <property type="component" value="Unassembled WGS sequence"/>
</dbReference>
<dbReference type="Pfam" id="PF13915">
    <property type="entry name" value="DUF4210"/>
    <property type="match status" value="1"/>
</dbReference>
<evidence type="ECO:0000256" key="1">
    <source>
        <dbReference type="ARBA" id="ARBA00034497"/>
    </source>
</evidence>
<keyword evidence="5" id="KW-1185">Reference proteome</keyword>
<dbReference type="PANTHER" id="PTHR13199">
    <property type="entry name" value="GH03947P"/>
    <property type="match status" value="1"/>
</dbReference>
<sequence length="972" mass="107730">MDDLGMEPSKFFCQLGLLIIESRVPELSPRGRTEGPHCPADVGHLPCLKHDCDVHNSRCKRAEARQKQMNLLWCNKIPMCIEVLLFPDCQHGCEKANNTDVSMPDALTDSLLLEQWTIQVIPRRCVTRLVSPQVLFQAVKSYLYFSQLSAWLNTSHGTAPRTIAYRISPPGEFCTSTFSESPEWHEFPVCCLLKSVAVKISLAAVPRRPSVPKVLCSHPQHHSTTEYKQPQHRSTTEHNIQPPTACTLAAVARTHYEALASCCDGIPEGASAQTLPWPPTCPQTSTPQPSTGAIPKLCHFTPVLKEHTEDTHASCVRKDPARKVLYTKRSEGTQAYYPKDKSRTASPDIDYFANKTVESSTELAPLSPTDVQLYLLSLGAPGRDRVDTRRNDDGDMHWPVGKQPPARTNLLRAFTDSVDGHPTHWHKFPSQKRMSLSLLQQQQQQQQQEQQVQKQQHVQQHQRVPEYNAAETDNVVSVKDYEKQTFHKGDIHVCHKDDTQVCQRGDVQVCQKDDTRVCHKGDKQVCHKNDPQVFHEGVPSARSNDKMTSDNKGDKKELSTDATDGVTFSLGDNEGLSALNGSTCNTSLVCDTSPSPAKGTTNGDTFVRRPCSTSSRRPFHKSVSMPTYNVAKFPGFSKVSCLLRSVIRKEGVTEAGQVKSSAGAGDVVNDQAVSGAVPVSSGKPVPSQQDRNHFQKAVSLSSKLMFRCGVATPLQSSPAPIKKKTSGCFDFDNSLTSVRAIKNSISCVNLDKHGANTQDDSDDGTEHFYSVSAPASTNRLLGNFEESLLNGRIEPTGVVEGFTADIGASGDFCPKHIQADVTAFFFSLSDDNAPSPYLGHISLDCAGRRGYHVPRHGTVQVTLFNPNKTVVKMFVVMYNLSDMPANSQTFLRQRTLYTPVKDGPSDQPDAPSYLRYLIHLRFMSSRTGKIYLHTDIRLIFARDKFEYDSRVANYELRSFTEGPKNPEFSPKS</sequence>
<evidence type="ECO:0000256" key="2">
    <source>
        <dbReference type="SAM" id="MobiDB-lite"/>
    </source>
</evidence>
<evidence type="ECO:0000313" key="5">
    <source>
        <dbReference type="Proteomes" id="UP001209878"/>
    </source>
</evidence>
<feature type="region of interest" description="Disordered" evidence="2">
    <location>
        <begin position="385"/>
        <end position="404"/>
    </location>
</feature>
<comment type="similarity">
    <text evidence="1">Belongs to the ATOS family.</text>
</comment>
<dbReference type="InterPro" id="IPR025261">
    <property type="entry name" value="Atos-like_cons_dom"/>
</dbReference>
<dbReference type="InterPro" id="IPR051506">
    <property type="entry name" value="ATOS_Transcription_Regulators"/>
</dbReference>
<organism evidence="4 5">
    <name type="scientific">Ridgeia piscesae</name>
    <name type="common">Tubeworm</name>
    <dbReference type="NCBI Taxonomy" id="27915"/>
    <lineage>
        <taxon>Eukaryota</taxon>
        <taxon>Metazoa</taxon>
        <taxon>Spiralia</taxon>
        <taxon>Lophotrochozoa</taxon>
        <taxon>Annelida</taxon>
        <taxon>Polychaeta</taxon>
        <taxon>Sedentaria</taxon>
        <taxon>Canalipalpata</taxon>
        <taxon>Sabellida</taxon>
        <taxon>Siboglinidae</taxon>
        <taxon>Ridgeia</taxon>
    </lineage>
</organism>
<feature type="compositionally biased region" description="Low complexity" evidence="2">
    <location>
        <begin position="440"/>
        <end position="462"/>
    </location>
</feature>
<feature type="compositionally biased region" description="Basic and acidic residues" evidence="2">
    <location>
        <begin position="543"/>
        <end position="559"/>
    </location>
</feature>
<dbReference type="EMBL" id="JAODUO010000377">
    <property type="protein sequence ID" value="KAK2181845.1"/>
    <property type="molecule type" value="Genomic_DNA"/>
</dbReference>
<accession>A0AAD9L3D6</accession>
<name>A0AAD9L3D6_RIDPI</name>
<feature type="region of interest" description="Disordered" evidence="2">
    <location>
        <begin position="595"/>
        <end position="619"/>
    </location>
</feature>
<dbReference type="AlphaFoldDB" id="A0AAD9L3D6"/>
<gene>
    <name evidence="4" type="ORF">NP493_377g01010</name>
</gene>